<dbReference type="Pfam" id="PF13478">
    <property type="entry name" value="XdhC_C"/>
    <property type="match status" value="1"/>
</dbReference>
<dbReference type="RefSeq" id="WP_189042992.1">
    <property type="nucleotide sequence ID" value="NZ_BMJQ01000002.1"/>
</dbReference>
<dbReference type="Gene3D" id="3.40.50.720">
    <property type="entry name" value="NAD(P)-binding Rossmann-like Domain"/>
    <property type="match status" value="1"/>
</dbReference>
<evidence type="ECO:0000313" key="3">
    <source>
        <dbReference type="EMBL" id="GGF05944.1"/>
    </source>
</evidence>
<dbReference type="InterPro" id="IPR027051">
    <property type="entry name" value="XdhC_Rossmann_dom"/>
</dbReference>
<dbReference type="PANTHER" id="PTHR30388">
    <property type="entry name" value="ALDEHYDE OXIDOREDUCTASE MOLYBDENUM COFACTOR ASSEMBLY PROTEIN"/>
    <property type="match status" value="1"/>
</dbReference>
<dbReference type="SUPFAM" id="SSF51735">
    <property type="entry name" value="NAD(P)-binding Rossmann-fold domains"/>
    <property type="match status" value="1"/>
</dbReference>
<name>A0A8J3E3E5_9PROT</name>
<proteinExistence type="predicted"/>
<feature type="domain" description="XdhC Rossmann" evidence="2">
    <location>
        <begin position="110"/>
        <end position="251"/>
    </location>
</feature>
<evidence type="ECO:0000313" key="4">
    <source>
        <dbReference type="Proteomes" id="UP000646365"/>
    </source>
</evidence>
<dbReference type="Proteomes" id="UP000646365">
    <property type="component" value="Unassembled WGS sequence"/>
</dbReference>
<reference evidence="3" key="1">
    <citation type="journal article" date="2014" name="Int. J. Syst. Evol. Microbiol.">
        <title>Complete genome sequence of Corynebacterium casei LMG S-19264T (=DSM 44701T), isolated from a smear-ripened cheese.</title>
        <authorList>
            <consortium name="US DOE Joint Genome Institute (JGI-PGF)"/>
            <person name="Walter F."/>
            <person name="Albersmeier A."/>
            <person name="Kalinowski J."/>
            <person name="Ruckert C."/>
        </authorList>
    </citation>
    <scope>NUCLEOTIDE SEQUENCE</scope>
    <source>
        <strain evidence="3">CGMCC 1.15725</strain>
    </source>
</reference>
<keyword evidence="4" id="KW-1185">Reference proteome</keyword>
<dbReference type="InterPro" id="IPR036291">
    <property type="entry name" value="NAD(P)-bd_dom_sf"/>
</dbReference>
<dbReference type="PANTHER" id="PTHR30388:SF6">
    <property type="entry name" value="XANTHINE DEHYDROGENASE SUBUNIT A-RELATED"/>
    <property type="match status" value="1"/>
</dbReference>
<evidence type="ECO:0000259" key="2">
    <source>
        <dbReference type="Pfam" id="PF13478"/>
    </source>
</evidence>
<comment type="caution">
    <text evidence="3">The sequence shown here is derived from an EMBL/GenBank/DDBJ whole genome shotgun (WGS) entry which is preliminary data.</text>
</comment>
<accession>A0A8J3E3E5</accession>
<dbReference type="InterPro" id="IPR052698">
    <property type="entry name" value="MoCofactor_Util/Proc"/>
</dbReference>
<dbReference type="InterPro" id="IPR003777">
    <property type="entry name" value="XdhC_CoxI"/>
</dbReference>
<sequence>MTDWIDALARLKTRRESAVLVTVVTANGSTPREAGCKMVVTADGLYGTIGGGHLEFRALEIARALLADPTVGSAGPVLKEFPLGPALGQCCGGAAGLLFEPVLPPGLVVALFGAGHVGRALAHVLGTLPCRVLWIDPRAAEFPPDVPGNVEMLVSALPVHEVERLPAGAQVLIMTHSHQLDLELVDAALKRTDFATVGLIGSATKRARFVKRLALRGHGLDTIRRLVCPIGVPGAGGKHPAEIAIAVAAQILQTDQAVRLAPAEKGAATASNGGIFG</sequence>
<evidence type="ECO:0000259" key="1">
    <source>
        <dbReference type="Pfam" id="PF02625"/>
    </source>
</evidence>
<protein>
    <submittedName>
        <fullName evidence="3">Xanthine dehydrogenase accessory protein XdhC</fullName>
    </submittedName>
</protein>
<dbReference type="AlphaFoldDB" id="A0A8J3E3E5"/>
<dbReference type="InterPro" id="IPR014308">
    <property type="entry name" value="Xanthine_DH_XdhC"/>
</dbReference>
<dbReference type="EMBL" id="BMJQ01000002">
    <property type="protein sequence ID" value="GGF05944.1"/>
    <property type="molecule type" value="Genomic_DNA"/>
</dbReference>
<gene>
    <name evidence="3" type="ORF">GCM10011611_09310</name>
</gene>
<dbReference type="Pfam" id="PF02625">
    <property type="entry name" value="XdhC_CoxI"/>
    <property type="match status" value="1"/>
</dbReference>
<feature type="domain" description="XdhC- CoxI" evidence="1">
    <location>
        <begin position="14"/>
        <end position="68"/>
    </location>
</feature>
<dbReference type="NCBIfam" id="TIGR02964">
    <property type="entry name" value="xanthine_xdhC"/>
    <property type="match status" value="1"/>
</dbReference>
<organism evidence="3 4">
    <name type="scientific">Aliidongia dinghuensis</name>
    <dbReference type="NCBI Taxonomy" id="1867774"/>
    <lineage>
        <taxon>Bacteria</taxon>
        <taxon>Pseudomonadati</taxon>
        <taxon>Pseudomonadota</taxon>
        <taxon>Alphaproteobacteria</taxon>
        <taxon>Rhodospirillales</taxon>
        <taxon>Dongiaceae</taxon>
        <taxon>Aliidongia</taxon>
    </lineage>
</organism>
<reference evidence="3" key="2">
    <citation type="submission" date="2020-09" db="EMBL/GenBank/DDBJ databases">
        <authorList>
            <person name="Sun Q."/>
            <person name="Zhou Y."/>
        </authorList>
    </citation>
    <scope>NUCLEOTIDE SEQUENCE</scope>
    <source>
        <strain evidence="3">CGMCC 1.15725</strain>
    </source>
</reference>